<dbReference type="Gramene" id="A06p37760.2_BraZ1">
    <property type="protein sequence ID" value="A06p37760.2_BraZ1.CDS.1"/>
    <property type="gene ID" value="A06g37760.2_BraZ1"/>
</dbReference>
<accession>M4E647</accession>
<feature type="compositionally biased region" description="Polar residues" evidence="1">
    <location>
        <begin position="18"/>
        <end position="35"/>
    </location>
</feature>
<accession>A0A3P5YII7</accession>
<reference evidence="5" key="1">
    <citation type="journal article" date="2011" name="Nat. Genet.">
        <title>The genome of the mesopolyploid crop species Brassica rapa.</title>
        <authorList>
            <consortium name="Brassica rapa Genome Sequencing Project Consortium"/>
            <person name="Wang X."/>
            <person name="Wang H."/>
            <person name="Wang J."/>
            <person name="Sun R."/>
            <person name="Wu J."/>
            <person name="Liu S."/>
            <person name="Bai Y."/>
            <person name="Mun J.H."/>
            <person name="Bancroft I."/>
            <person name="Cheng F."/>
            <person name="Huang S."/>
            <person name="Li X."/>
            <person name="Hua W."/>
            <person name="Wang J."/>
            <person name="Wang X."/>
            <person name="Freeling M."/>
            <person name="Pires J.C."/>
            <person name="Paterson A.H."/>
            <person name="Chalhoub B."/>
            <person name="Wang B."/>
            <person name="Hayward A."/>
            <person name="Sharpe A.G."/>
            <person name="Park B.S."/>
            <person name="Weisshaar B."/>
            <person name="Liu B."/>
            <person name="Li B."/>
            <person name="Liu B."/>
            <person name="Tong C."/>
            <person name="Song C."/>
            <person name="Duran C."/>
            <person name="Peng C."/>
            <person name="Geng C."/>
            <person name="Koh C."/>
            <person name="Lin C."/>
            <person name="Edwards D."/>
            <person name="Mu D."/>
            <person name="Shen D."/>
            <person name="Soumpourou E."/>
            <person name="Li F."/>
            <person name="Fraser F."/>
            <person name="Conant G."/>
            <person name="Lassalle G."/>
            <person name="King G.J."/>
            <person name="Bonnema G."/>
            <person name="Tang H."/>
            <person name="Wang H."/>
            <person name="Belcram H."/>
            <person name="Zhou H."/>
            <person name="Hirakawa H."/>
            <person name="Abe H."/>
            <person name="Guo H."/>
            <person name="Wang H."/>
            <person name="Jin H."/>
            <person name="Parkin I.A."/>
            <person name="Batley J."/>
            <person name="Kim J.S."/>
            <person name="Just J."/>
            <person name="Li J."/>
            <person name="Xu J."/>
            <person name="Deng J."/>
            <person name="Kim J.A."/>
            <person name="Li J."/>
            <person name="Yu J."/>
            <person name="Meng J."/>
            <person name="Wang J."/>
            <person name="Min J."/>
            <person name="Poulain J."/>
            <person name="Wang J."/>
            <person name="Hatakeyama K."/>
            <person name="Wu K."/>
            <person name="Wang L."/>
            <person name="Fang L."/>
            <person name="Trick M."/>
            <person name="Links M.G."/>
            <person name="Zhao M."/>
            <person name="Jin M."/>
            <person name="Ramchiary N."/>
            <person name="Drou N."/>
            <person name="Berkman P.J."/>
            <person name="Cai Q."/>
            <person name="Huang Q."/>
            <person name="Li R."/>
            <person name="Tabata S."/>
            <person name="Cheng S."/>
            <person name="Zhang S."/>
            <person name="Zhang S."/>
            <person name="Huang S."/>
            <person name="Sato S."/>
            <person name="Sun S."/>
            <person name="Kwon S.J."/>
            <person name="Choi S.R."/>
            <person name="Lee T.H."/>
            <person name="Fan W."/>
            <person name="Zhao X."/>
            <person name="Tan X."/>
            <person name="Xu X."/>
            <person name="Wang Y."/>
            <person name="Qiu Y."/>
            <person name="Yin Y."/>
            <person name="Li Y."/>
            <person name="Du Y."/>
            <person name="Liao Y."/>
            <person name="Lim Y."/>
            <person name="Narusaka Y."/>
            <person name="Wang Y."/>
            <person name="Wang Z."/>
            <person name="Li Z."/>
            <person name="Wang Z."/>
            <person name="Xiong Z."/>
            <person name="Zhang Z."/>
        </authorList>
    </citation>
    <scope>NUCLEOTIDE SEQUENCE [LARGE SCALE GENOMIC DNA]</scope>
    <source>
        <strain evidence="5">cv. Chiifu-401-42</strain>
    </source>
</reference>
<dbReference type="Gramene" id="Bra024251.1">
    <property type="protein sequence ID" value="Bra024251.1-P"/>
    <property type="gene ID" value="Bra024251"/>
</dbReference>
<reference evidence="4" key="4">
    <citation type="submission" date="2023-03" db="UniProtKB">
        <authorList>
            <consortium name="EnsemblPlants"/>
        </authorList>
    </citation>
    <scope>IDENTIFICATION</scope>
    <source>
        <strain evidence="4">cv. Chiifu-401-42</strain>
    </source>
</reference>
<sequence length="102" mass="11223">MRSGDASNPKNRPPELLHSNTPHRNSKNPTASTHGELSGDVKTKEDQSFKYIEQKSGEEAESKDKRRMIRGGEHASDAALPTPEQNGEEAAVLTLERNGSKR</sequence>
<dbReference type="EMBL" id="LS974622">
    <property type="protein sequence ID" value="CAG7871536.1"/>
    <property type="molecule type" value="Genomic_DNA"/>
</dbReference>
<evidence type="ECO:0000313" key="4">
    <source>
        <dbReference type="EnsemblPlants" id="Bra024251.1-P"/>
    </source>
</evidence>
<dbReference type="EMBL" id="LR031569">
    <property type="protein sequence ID" value="VDC67466.1"/>
    <property type="molecule type" value="Genomic_DNA"/>
</dbReference>
<reference evidence="3" key="3">
    <citation type="submission" date="2018-11" db="EMBL/GenBank/DDBJ databases">
        <authorList>
            <consortium name="Genoscope - CEA"/>
            <person name="William W."/>
        </authorList>
    </citation>
    <scope>NUCLEOTIDE SEQUENCE</scope>
</reference>
<evidence type="ECO:0000256" key="1">
    <source>
        <dbReference type="SAM" id="MobiDB-lite"/>
    </source>
</evidence>
<organism evidence="3">
    <name type="scientific">Brassica campestris</name>
    <name type="common">Field mustard</name>
    <dbReference type="NCBI Taxonomy" id="3711"/>
    <lineage>
        <taxon>Eukaryota</taxon>
        <taxon>Viridiplantae</taxon>
        <taxon>Streptophyta</taxon>
        <taxon>Embryophyta</taxon>
        <taxon>Tracheophyta</taxon>
        <taxon>Spermatophyta</taxon>
        <taxon>Magnoliopsida</taxon>
        <taxon>eudicotyledons</taxon>
        <taxon>Gunneridae</taxon>
        <taxon>Pentapetalae</taxon>
        <taxon>rosids</taxon>
        <taxon>malvids</taxon>
        <taxon>Brassicales</taxon>
        <taxon>Brassicaceae</taxon>
        <taxon>Brassiceae</taxon>
        <taxon>Brassica</taxon>
    </lineage>
</organism>
<name>A0A3P5YII7_BRACM</name>
<dbReference type="AlphaFoldDB" id="A0A3P5YII7"/>
<protein>
    <submittedName>
        <fullName evidence="3 4">Uncharacterized protein</fullName>
    </submittedName>
</protein>
<dbReference type="Proteomes" id="UP000694005">
    <property type="component" value="Chromosome A06"/>
</dbReference>
<reference evidence="5" key="2">
    <citation type="journal article" date="2018" name="Hortic Res">
        <title>Improved Brassica rapa reference genome by single-molecule sequencing and chromosome conformation capture technologies.</title>
        <authorList>
            <person name="Zhang L."/>
            <person name="Cai X."/>
            <person name="Wu J."/>
            <person name="Liu M."/>
            <person name="Grob S."/>
            <person name="Cheng F."/>
            <person name="Liang J."/>
            <person name="Cai C."/>
            <person name="Liu Z."/>
            <person name="Liu B."/>
            <person name="Wang F."/>
            <person name="Li S."/>
            <person name="Liu F."/>
            <person name="Li X."/>
            <person name="Cheng L."/>
            <person name="Yang W."/>
            <person name="Li M.H."/>
            <person name="Grossniklaus U."/>
            <person name="Zheng H."/>
            <person name="Wang X."/>
        </authorList>
    </citation>
    <scope>NUCLEOTIDE SEQUENCE [LARGE SCALE GENOMIC DNA]</scope>
    <source>
        <strain evidence="5">cv. Chiifu-401-42</strain>
    </source>
</reference>
<dbReference type="HOGENOM" id="CLU_2281413_0_0_1"/>
<keyword evidence="5" id="KW-1185">Reference proteome</keyword>
<dbReference type="EnsemblPlants" id="Bra024251.1">
    <property type="protein sequence ID" value="Bra024251.1-P"/>
    <property type="gene ID" value="Bra024251"/>
</dbReference>
<feature type="compositionally biased region" description="Polar residues" evidence="1">
    <location>
        <begin position="1"/>
        <end position="10"/>
    </location>
</feature>
<evidence type="ECO:0000313" key="3">
    <source>
        <dbReference type="EMBL" id="VDC67466.1"/>
    </source>
</evidence>
<gene>
    <name evidence="3" type="ORF">BRAA06T26006Z</name>
    <name evidence="2" type="ORF">BRAPAZ1V2_A06P37760.2</name>
</gene>
<evidence type="ECO:0000313" key="2">
    <source>
        <dbReference type="EMBL" id="CAG7871536.1"/>
    </source>
</evidence>
<evidence type="ECO:0000313" key="5">
    <source>
        <dbReference type="Proteomes" id="UP000011750"/>
    </source>
</evidence>
<proteinExistence type="predicted"/>
<dbReference type="Proteomes" id="UP000011750">
    <property type="component" value="Chromosome A06"/>
</dbReference>
<feature type="compositionally biased region" description="Basic and acidic residues" evidence="1">
    <location>
        <begin position="37"/>
        <end position="76"/>
    </location>
</feature>
<feature type="region of interest" description="Disordered" evidence="1">
    <location>
        <begin position="1"/>
        <end position="102"/>
    </location>
</feature>